<name>A0AAD9Z294_9LECA</name>
<protein>
    <submittedName>
        <fullName evidence="1">Uncharacterized protein</fullName>
    </submittedName>
</protein>
<evidence type="ECO:0000313" key="2">
    <source>
        <dbReference type="Proteomes" id="UP001276659"/>
    </source>
</evidence>
<keyword evidence="2" id="KW-1185">Reference proteome</keyword>
<dbReference type="AlphaFoldDB" id="A0AAD9Z294"/>
<proteinExistence type="predicted"/>
<comment type="caution">
    <text evidence="1">The sequence shown here is derived from an EMBL/GenBank/DDBJ whole genome shotgun (WGS) entry which is preliminary data.</text>
</comment>
<dbReference type="Proteomes" id="UP001276659">
    <property type="component" value="Unassembled WGS sequence"/>
</dbReference>
<reference evidence="1" key="1">
    <citation type="submission" date="2022-11" db="EMBL/GenBank/DDBJ databases">
        <title>Chromosomal genome sequence assembly and mating type (MAT) locus characterization of the leprose asexual lichenized fungus Lepraria neglecta (Nyl.) Erichsen.</title>
        <authorList>
            <person name="Allen J.L."/>
            <person name="Pfeffer B."/>
        </authorList>
    </citation>
    <scope>NUCLEOTIDE SEQUENCE</scope>
    <source>
        <strain evidence="1">Allen 5258</strain>
    </source>
</reference>
<gene>
    <name evidence="1" type="ORF">OEA41_009741</name>
</gene>
<evidence type="ECO:0000313" key="1">
    <source>
        <dbReference type="EMBL" id="KAK3170354.1"/>
    </source>
</evidence>
<organism evidence="1 2">
    <name type="scientific">Lepraria neglecta</name>
    <dbReference type="NCBI Taxonomy" id="209136"/>
    <lineage>
        <taxon>Eukaryota</taxon>
        <taxon>Fungi</taxon>
        <taxon>Dikarya</taxon>
        <taxon>Ascomycota</taxon>
        <taxon>Pezizomycotina</taxon>
        <taxon>Lecanoromycetes</taxon>
        <taxon>OSLEUM clade</taxon>
        <taxon>Lecanoromycetidae</taxon>
        <taxon>Lecanorales</taxon>
        <taxon>Lecanorineae</taxon>
        <taxon>Stereocaulaceae</taxon>
        <taxon>Lepraria</taxon>
    </lineage>
</organism>
<accession>A0AAD9Z294</accession>
<dbReference type="EMBL" id="JASNWA010000009">
    <property type="protein sequence ID" value="KAK3170354.1"/>
    <property type="molecule type" value="Genomic_DNA"/>
</dbReference>
<sequence>MSRQWTQGSDPSKAGCDYVKNIGNWCQTVPYVDDNGAPASETLFVATNCNDRWPISFCWQDPVYLLPGISNNATVYSDYVIAHED</sequence>